<dbReference type="AlphaFoldDB" id="A0A3P6DXT1"/>
<protein>
    <submittedName>
        <fullName evidence="1">Uncharacterized protein</fullName>
    </submittedName>
</protein>
<evidence type="ECO:0000313" key="1">
    <source>
        <dbReference type="EMBL" id="VDD25242.1"/>
    </source>
</evidence>
<name>A0A3P6DXT1_BRAOL</name>
<reference evidence="1" key="1">
    <citation type="submission" date="2018-11" db="EMBL/GenBank/DDBJ databases">
        <authorList>
            <consortium name="Genoscope - CEA"/>
            <person name="William W."/>
        </authorList>
    </citation>
    <scope>NUCLEOTIDE SEQUENCE</scope>
</reference>
<proteinExistence type="predicted"/>
<gene>
    <name evidence="1" type="ORF">BOLC2T10684H</name>
</gene>
<organism evidence="1">
    <name type="scientific">Brassica oleracea</name>
    <name type="common">Wild cabbage</name>
    <dbReference type="NCBI Taxonomy" id="3712"/>
    <lineage>
        <taxon>Eukaryota</taxon>
        <taxon>Viridiplantae</taxon>
        <taxon>Streptophyta</taxon>
        <taxon>Embryophyta</taxon>
        <taxon>Tracheophyta</taxon>
        <taxon>Spermatophyta</taxon>
        <taxon>Magnoliopsida</taxon>
        <taxon>eudicotyledons</taxon>
        <taxon>Gunneridae</taxon>
        <taxon>Pentapetalae</taxon>
        <taxon>rosids</taxon>
        <taxon>malvids</taxon>
        <taxon>Brassicales</taxon>
        <taxon>Brassicaceae</taxon>
        <taxon>Brassiceae</taxon>
        <taxon>Brassica</taxon>
    </lineage>
</organism>
<sequence>MEKSSDLGARYGLLFCRSEPTPLGIMQALCCFIVEDPFVDQILLCWRISFHCSGRWKLWLA</sequence>
<dbReference type="EMBL" id="LR031874">
    <property type="protein sequence ID" value="VDD25242.1"/>
    <property type="molecule type" value="Genomic_DNA"/>
</dbReference>
<accession>A0A3P6DXT1</accession>